<feature type="region of interest" description="Disordered" evidence="1">
    <location>
        <begin position="1"/>
        <end position="29"/>
    </location>
</feature>
<dbReference type="KEGG" id="eae:EAE_09045"/>
<reference evidence="2 3" key="1">
    <citation type="journal article" date="2012" name="J. Bacteriol.">
        <title>Complete genome sequence of Enterobacter aerogenes KCTC 2190.</title>
        <authorList>
            <person name="Shin S.H."/>
            <person name="Kim S."/>
            <person name="Kim J.Y."/>
            <person name="Lee S."/>
            <person name="Um Y."/>
            <person name="Oh M.K."/>
            <person name="Kim Y.R."/>
            <person name="Lee J."/>
            <person name="Yang K.S."/>
        </authorList>
    </citation>
    <scope>NUCLEOTIDE SEQUENCE [LARGE SCALE GENOMIC DNA]</scope>
    <source>
        <strain evidence="2 3">KCTC 2190</strain>
    </source>
</reference>
<evidence type="ECO:0000313" key="2">
    <source>
        <dbReference type="EMBL" id="AEG96731.1"/>
    </source>
</evidence>
<dbReference type="eggNOG" id="COG2801">
    <property type="taxonomic scope" value="Bacteria"/>
</dbReference>
<organism evidence="2 3">
    <name type="scientific">Klebsiella aerogenes (strain ATCC 13048 / DSM 30053 / CCUG 1429 / JCM 1235 / KCTC 2190 / NBRC 13534 / NCIMB 10102 / NCTC 10006 / CDC 819-56)</name>
    <name type="common">Enterobacter aerogenes</name>
    <dbReference type="NCBI Taxonomy" id="1028307"/>
    <lineage>
        <taxon>Bacteria</taxon>
        <taxon>Pseudomonadati</taxon>
        <taxon>Pseudomonadota</taxon>
        <taxon>Gammaproteobacteria</taxon>
        <taxon>Enterobacterales</taxon>
        <taxon>Enterobacteriaceae</taxon>
        <taxon>Klebsiella/Raoultella group</taxon>
        <taxon>Klebsiella</taxon>
    </lineage>
</organism>
<sequence length="152" mass="17255">MPESITGCPANKPVLLHDKPERPKREHKGKIAVAESDMRWCSDGFEYGCDNGEKLRITFALDCCDSEAIDWAASTGDYDSSIVQDVMLRSMEKRFGNRLPDTAVQRLTDNGQCIAALQDMPDEWKDQYRKDSDDIRKPGLSISDYVQHNRLN</sequence>
<dbReference type="AlphaFoldDB" id="A0A0H3FPW5"/>
<gene>
    <name evidence="2" type="ordered locus">EAE_09045</name>
</gene>
<dbReference type="EMBL" id="CP002824">
    <property type="protein sequence ID" value="AEG96731.1"/>
    <property type="molecule type" value="Genomic_DNA"/>
</dbReference>
<evidence type="ECO:0000313" key="3">
    <source>
        <dbReference type="Proteomes" id="UP000008881"/>
    </source>
</evidence>
<accession>A0A0H3FPW5</accession>
<name>A0A0H3FPW5_KLEAK</name>
<dbReference type="OrthoDB" id="9774685at2"/>
<dbReference type="Proteomes" id="UP000008881">
    <property type="component" value="Chromosome"/>
</dbReference>
<proteinExistence type="predicted"/>
<dbReference type="HOGENOM" id="CLU_1719495_0_0_6"/>
<feature type="compositionally biased region" description="Basic and acidic residues" evidence="1">
    <location>
        <begin position="15"/>
        <end position="24"/>
    </location>
</feature>
<keyword evidence="3" id="KW-1185">Reference proteome</keyword>
<dbReference type="PATRIC" id="fig|1028307.3.peg.1798"/>
<protein>
    <recommendedName>
        <fullName evidence="4">Transposase</fullName>
    </recommendedName>
</protein>
<evidence type="ECO:0008006" key="4">
    <source>
        <dbReference type="Google" id="ProtNLM"/>
    </source>
</evidence>
<evidence type="ECO:0000256" key="1">
    <source>
        <dbReference type="SAM" id="MobiDB-lite"/>
    </source>
</evidence>